<evidence type="ECO:0000256" key="2">
    <source>
        <dbReference type="ARBA" id="ARBA00022741"/>
    </source>
</evidence>
<dbReference type="InterPro" id="IPR027094">
    <property type="entry name" value="Mitofusin_fam"/>
</dbReference>
<accession>A0A975GJQ2</accession>
<dbReference type="GO" id="GO:0016020">
    <property type="term" value="C:membrane"/>
    <property type="evidence" value="ECO:0007669"/>
    <property type="project" value="UniProtKB-SubCell"/>
</dbReference>
<keyword evidence="5" id="KW-0472">Membrane</keyword>
<dbReference type="PANTHER" id="PTHR10465:SF0">
    <property type="entry name" value="SARCALUMENIN"/>
    <property type="match status" value="1"/>
</dbReference>
<organism evidence="7 8">
    <name type="scientific">Desulfonema limicola</name>
    <dbReference type="NCBI Taxonomy" id="45656"/>
    <lineage>
        <taxon>Bacteria</taxon>
        <taxon>Pseudomonadati</taxon>
        <taxon>Thermodesulfobacteriota</taxon>
        <taxon>Desulfobacteria</taxon>
        <taxon>Desulfobacterales</taxon>
        <taxon>Desulfococcaceae</taxon>
        <taxon>Desulfonema</taxon>
    </lineage>
</organism>
<evidence type="ECO:0000256" key="4">
    <source>
        <dbReference type="ARBA" id="ARBA00023134"/>
    </source>
</evidence>
<evidence type="ECO:0000259" key="6">
    <source>
        <dbReference type="Pfam" id="PF00350"/>
    </source>
</evidence>
<dbReference type="GO" id="GO:0003924">
    <property type="term" value="F:GTPase activity"/>
    <property type="evidence" value="ECO:0007669"/>
    <property type="project" value="InterPro"/>
</dbReference>
<dbReference type="KEGG" id="dli:dnl_61450"/>
<proteinExistence type="predicted"/>
<keyword evidence="3" id="KW-0378">Hydrolase</keyword>
<dbReference type="InterPro" id="IPR045063">
    <property type="entry name" value="Dynamin_N"/>
</dbReference>
<protein>
    <submittedName>
        <fullName evidence="7">Dynamin domain-containing protein</fullName>
    </submittedName>
</protein>
<dbReference type="RefSeq" id="WP_207689532.1">
    <property type="nucleotide sequence ID" value="NZ_CP061799.1"/>
</dbReference>
<evidence type="ECO:0000256" key="3">
    <source>
        <dbReference type="ARBA" id="ARBA00022801"/>
    </source>
</evidence>
<comment type="subcellular location">
    <subcellularLocation>
        <location evidence="1">Membrane</location>
    </subcellularLocation>
</comment>
<evidence type="ECO:0000256" key="5">
    <source>
        <dbReference type="ARBA" id="ARBA00023136"/>
    </source>
</evidence>
<dbReference type="EMBL" id="CP061799">
    <property type="protein sequence ID" value="QTA83730.1"/>
    <property type="molecule type" value="Genomic_DNA"/>
</dbReference>
<keyword evidence="4" id="KW-0342">GTP-binding</keyword>
<gene>
    <name evidence="7" type="ORF">dnl_61450</name>
</gene>
<dbReference type="Proteomes" id="UP000663720">
    <property type="component" value="Chromosome"/>
</dbReference>
<keyword evidence="8" id="KW-1185">Reference proteome</keyword>
<reference evidence="7" key="1">
    <citation type="journal article" date="2021" name="Microb. Physiol.">
        <title>Proteogenomic Insights into the Physiology of Marine, Sulfate-Reducing, Filamentous Desulfonema limicola and Desulfonema magnum.</title>
        <authorList>
            <person name="Schnaars V."/>
            <person name="Wohlbrand L."/>
            <person name="Scheve S."/>
            <person name="Hinrichs C."/>
            <person name="Reinhardt R."/>
            <person name="Rabus R."/>
        </authorList>
    </citation>
    <scope>NUCLEOTIDE SEQUENCE</scope>
    <source>
        <strain evidence="7">5ac10</strain>
    </source>
</reference>
<dbReference type="CDD" id="cd00882">
    <property type="entry name" value="Ras_like_GTPase"/>
    <property type="match status" value="1"/>
</dbReference>
<sequence>MTPAQIEALFFSELTRRISMLPAQQIEAAKNVLIQLQESVSKIIECDPQSFYEGEMGNCVKRLKKACDQSVQRLEKPSLRISTIGTTSSGKSTLVNAIIGRRLAPMEADEMSAGILTFAHGENSRMVVEKTENAVWETGEWTGLNDEQLYLKLGAVKEAHGNDGIMVAYHKEKKKRNNLEAPHVRIETPILPVIFSELLNLPDGIQFEISDLPGLKGDKDRQNLKVIQEKTKNTFSLVVMDYTQTDESSRASLLQELKDVVEAMYGSTDAMIFLLNKINLRTRDDQKLEYRYDKLKNEIAQQLNLSSAPDLLGIDAQLLYYVQCAWGPDKKPLPPNQQRTRLLEDCMDDCSKTFRQKKKEMPEVKKWLNNHEDNLEELPDEGFQKLFQWAHIWSGGNDFWNTLRQRISERFPELVIFPALHETLTAFKEFAGKTGEMARIRKIETKELVEQERNRINEEMSIVLKQVEFRQQMFQVQIKSIIEDLKKNDTKATNRAIDSLTKIFPALGNLKSVIEDVGNDLLLNIIIPVRDAFKQGNSVYDLESSLGSSLSATNARHVAQAYDYYSRKFLRMDLADNGLSFKIKKDDASGIKQLEKAEQLCINLYQRMREALSARSEFVLQTKSQKIEEIIVSILLDESRHITEIIKNTLSSYKEAKNSLPDFDLFIQAKEIKLPDNLFSIPEPKHTDKSQWEKTGTEKYSYTYETGTCFKDEHTGYATRDKNGFVFYRDLKLPGADAMGEQWLKGIDIAKDSLWEKLAEWISNAFEGALSQYSNALIQSQKFFEEECNKQIRILEEQGNAEIERWDNISELLKIADSVHDELKPLTITTKGQGESYA</sequence>
<feature type="domain" description="Dynamin N-terminal" evidence="6">
    <location>
        <begin position="83"/>
        <end position="277"/>
    </location>
</feature>
<evidence type="ECO:0000256" key="1">
    <source>
        <dbReference type="ARBA" id="ARBA00004370"/>
    </source>
</evidence>
<keyword evidence="2" id="KW-0547">Nucleotide-binding</keyword>
<dbReference type="Gene3D" id="3.40.50.300">
    <property type="entry name" value="P-loop containing nucleotide triphosphate hydrolases"/>
    <property type="match status" value="1"/>
</dbReference>
<name>A0A975GJQ2_9BACT</name>
<evidence type="ECO:0000313" key="7">
    <source>
        <dbReference type="EMBL" id="QTA83730.1"/>
    </source>
</evidence>
<dbReference type="PANTHER" id="PTHR10465">
    <property type="entry name" value="TRANSMEMBRANE GTPASE FZO1"/>
    <property type="match status" value="1"/>
</dbReference>
<dbReference type="Pfam" id="PF00350">
    <property type="entry name" value="Dynamin_N"/>
    <property type="match status" value="1"/>
</dbReference>
<dbReference type="GO" id="GO:0008053">
    <property type="term" value="P:mitochondrial fusion"/>
    <property type="evidence" value="ECO:0007669"/>
    <property type="project" value="TreeGrafter"/>
</dbReference>
<dbReference type="GO" id="GO:0005525">
    <property type="term" value="F:GTP binding"/>
    <property type="evidence" value="ECO:0007669"/>
    <property type="project" value="UniProtKB-KW"/>
</dbReference>
<dbReference type="SUPFAM" id="SSF52540">
    <property type="entry name" value="P-loop containing nucleoside triphosphate hydrolases"/>
    <property type="match status" value="1"/>
</dbReference>
<dbReference type="InterPro" id="IPR027417">
    <property type="entry name" value="P-loop_NTPase"/>
</dbReference>
<dbReference type="AlphaFoldDB" id="A0A975GJQ2"/>
<evidence type="ECO:0000313" key="8">
    <source>
        <dbReference type="Proteomes" id="UP000663720"/>
    </source>
</evidence>